<sequence length="1138" mass="126515">MLLPQINDDLEMALLQTHPVYLHHAKNVSCTEYITAATTLPPYSADPTSPNYGRHWTAEQVHDMFSPSEDTIQVVREWLVAAGVRDEHIIHSENKGWFALDIPAWKAEDLFLTEYHEHVHSETGRIAIGSDEYHLPKHIQAHVDYITPGIKLSAPVTKRSGKRNTATLGGHRRPQPYYPGNSPHPYQLPPGSYALPLDLKDCGRNMTPVCLRALYRIPNATTTDDINSVGVYEWEDTYAQSDLNTFFAKYAPNVPNGTHPILASIDGGEAPVPANSVYNTGESAVDLSIMFSLVYPQTVTLYQVDDRIEGDRDLGYNAFLDALDGSYCTYSSNGISGDTPGIDPVYPGTPGGYDGPTMCGVYKPTRVISVSYGNSEYDLPANYTRRECHEFLKLGLQGVTIVWASGDFGVASFPGDNGDLGCLGANQTIYNPSFPTCPYVTSVGATRLYDNQTTSNPESAMQADFGGRLRQFGSGGGFANYFPVPLYQKKAVSTYFRDHDPGLPYYYANSNATNIIPPYYSKGVYNRGGRGVPDVSANGANFRAFVAGVDAHLFGTSLAAPIWASIITLINQERTAVGKGSVGFINPVLNSLIHKAFSQMSQASLAGGISLPTYGDSWGSGLFRIIQHHTPVLGMKERHHGWSTRPNALTTEYGINHGADTFKSIKRTSTRLNDREVAETYYVPLNKYQFFPTQHDGEPTPKNTISFPKEGIQELKQRLSFAKFPDQFENTDGDDWSFGPPLAELKALVAYWKDEFDWKKVEAGLNKLPNYITPIDVEGFGALDIHCEYHTSTLDFREKFPIADVRTVVHYVSPVEDAIPLLFSHGWPGSFLEVQKLIPLINSGNGQPAFHVVAPSLPNFGFSSGVSRKGFSMDKYAETLHKLMLKLGYNKYVTQGGDWGFQVTRSIGLLYPDHCKASHVNLVLAKQPQWTKNPLLTLRHTFQPYSTYEEHGRDRTEWFDTEGMAYNKLHSTKPQTISYALSDSPVSLLAWIYEKLRDWTDNYPWTPEEILTWISIYWFSTAGPAASVRIYYEATHSGVKLREPPPSSPASSKWILGEPRLREYIPHVKLGVAHFPREINLVPKTWAATLGPVVLQSEHLEGGHFAAWEHPEKLVEDLRKMFGKGGSCFGIVEGKTGY</sequence>
<protein>
    <recommendedName>
        <fullName evidence="5">tripeptidyl-peptidase II</fullName>
        <ecNumber evidence="5">3.4.14.10</ecNumber>
    </recommendedName>
</protein>
<dbReference type="InterPro" id="IPR036852">
    <property type="entry name" value="Peptidase_S8/S53_dom_sf"/>
</dbReference>
<dbReference type="SUPFAM" id="SSF53474">
    <property type="entry name" value="alpha/beta-Hydrolases"/>
    <property type="match status" value="1"/>
</dbReference>
<evidence type="ECO:0000256" key="12">
    <source>
        <dbReference type="ARBA" id="ARBA00023145"/>
    </source>
</evidence>
<dbReference type="AlphaFoldDB" id="A0A0G2EST1"/>
<reference evidence="15 16" key="1">
    <citation type="submission" date="2015-05" db="EMBL/GenBank/DDBJ databases">
        <title>Distinctive expansion of gene families associated with plant cell wall degradation and secondary metabolism in the genomes of grapevine trunk pathogens.</title>
        <authorList>
            <person name="Lawrence D.P."/>
            <person name="Travadon R."/>
            <person name="Rolshausen P.E."/>
            <person name="Baumgartner K."/>
        </authorList>
    </citation>
    <scope>NUCLEOTIDE SEQUENCE [LARGE SCALE GENOMIC DNA]</scope>
    <source>
        <strain evidence="15">UCRPC4</strain>
    </source>
</reference>
<evidence type="ECO:0000256" key="2">
    <source>
        <dbReference type="ARBA" id="ARBA00001913"/>
    </source>
</evidence>
<dbReference type="GO" id="GO:0008240">
    <property type="term" value="F:tripeptidyl-peptidase activity"/>
    <property type="evidence" value="ECO:0007669"/>
    <property type="project" value="UniProtKB-EC"/>
</dbReference>
<dbReference type="CDD" id="cd04056">
    <property type="entry name" value="Peptidases_S53"/>
    <property type="match status" value="1"/>
</dbReference>
<evidence type="ECO:0000256" key="7">
    <source>
        <dbReference type="ARBA" id="ARBA00022723"/>
    </source>
</evidence>
<dbReference type="GO" id="GO:0006508">
    <property type="term" value="P:proteolysis"/>
    <property type="evidence" value="ECO:0007669"/>
    <property type="project" value="UniProtKB-KW"/>
</dbReference>
<dbReference type="EMBL" id="LCWF01000045">
    <property type="protein sequence ID" value="KKY25269.1"/>
    <property type="molecule type" value="Genomic_DNA"/>
</dbReference>
<evidence type="ECO:0000313" key="15">
    <source>
        <dbReference type="EMBL" id="KKY25269.1"/>
    </source>
</evidence>
<gene>
    <name evidence="15" type="ORF">UCRPC4_g01908</name>
</gene>
<dbReference type="SUPFAM" id="SSF54897">
    <property type="entry name" value="Protease propeptides/inhibitors"/>
    <property type="match status" value="1"/>
</dbReference>
<keyword evidence="16" id="KW-1185">Reference proteome</keyword>
<dbReference type="PANTHER" id="PTHR14218:SF19">
    <property type="entry name" value="SERINE PROTEASE AORO, PUTATIVE (AFU_ORTHOLOGUE AFUA_6G10250)-RELATED"/>
    <property type="match status" value="1"/>
</dbReference>
<organism evidence="15 16">
    <name type="scientific">Phaeomoniella chlamydospora</name>
    <name type="common">Phaeoacremonium chlamydosporum</name>
    <dbReference type="NCBI Taxonomy" id="158046"/>
    <lineage>
        <taxon>Eukaryota</taxon>
        <taxon>Fungi</taxon>
        <taxon>Dikarya</taxon>
        <taxon>Ascomycota</taxon>
        <taxon>Pezizomycotina</taxon>
        <taxon>Eurotiomycetes</taxon>
        <taxon>Chaetothyriomycetidae</taxon>
        <taxon>Phaeomoniellales</taxon>
        <taxon>Phaeomoniellaceae</taxon>
        <taxon>Phaeomoniella</taxon>
    </lineage>
</organism>
<comment type="function">
    <text evidence="3">Secreted tripeptidyl-peptidase which degrades proteins at acidic pHs and is involved in virulence.</text>
</comment>
<comment type="catalytic activity">
    <reaction evidence="1">
        <text>Release of an N-terminal tripeptide from a polypeptide.</text>
        <dbReference type="EC" id="3.4.14.10"/>
    </reaction>
</comment>
<dbReference type="SUPFAM" id="SSF52743">
    <property type="entry name" value="Subtilisin-like"/>
    <property type="match status" value="1"/>
</dbReference>
<dbReference type="InterPro" id="IPR015366">
    <property type="entry name" value="S53_propep"/>
</dbReference>
<dbReference type="GO" id="GO:0004252">
    <property type="term" value="F:serine-type endopeptidase activity"/>
    <property type="evidence" value="ECO:0007669"/>
    <property type="project" value="UniProtKB-UniRule"/>
</dbReference>
<evidence type="ECO:0000256" key="13">
    <source>
        <dbReference type="PROSITE-ProRule" id="PRU01032"/>
    </source>
</evidence>
<dbReference type="OrthoDB" id="7130006at2759"/>
<keyword evidence="11" id="KW-0106">Calcium</keyword>
<evidence type="ECO:0000256" key="1">
    <source>
        <dbReference type="ARBA" id="ARBA00001910"/>
    </source>
</evidence>
<keyword evidence="8" id="KW-0732">Signal</keyword>
<dbReference type="Gene3D" id="3.40.50.200">
    <property type="entry name" value="Peptidase S8/S53 domain"/>
    <property type="match status" value="1"/>
</dbReference>
<dbReference type="SMART" id="SM00944">
    <property type="entry name" value="Pro-kuma_activ"/>
    <property type="match status" value="1"/>
</dbReference>
<keyword evidence="12" id="KW-0865">Zymogen</keyword>
<evidence type="ECO:0000256" key="4">
    <source>
        <dbReference type="ARBA" id="ARBA00004239"/>
    </source>
</evidence>
<evidence type="ECO:0000256" key="8">
    <source>
        <dbReference type="ARBA" id="ARBA00022729"/>
    </source>
</evidence>
<dbReference type="InterPro" id="IPR010497">
    <property type="entry name" value="Epoxide_hydro_N"/>
</dbReference>
<evidence type="ECO:0000256" key="5">
    <source>
        <dbReference type="ARBA" id="ARBA00012462"/>
    </source>
</evidence>
<accession>A0A0G2EST1</accession>
<feature type="domain" description="Peptidase S53" evidence="14">
    <location>
        <begin position="205"/>
        <end position="643"/>
    </location>
</feature>
<dbReference type="EC" id="3.4.14.10" evidence="5"/>
<reference evidence="15 16" key="2">
    <citation type="submission" date="2015-05" db="EMBL/GenBank/DDBJ databases">
        <authorList>
            <person name="Morales-Cruz A."/>
            <person name="Amrine K.C."/>
            <person name="Cantu D."/>
        </authorList>
    </citation>
    <scope>NUCLEOTIDE SEQUENCE [LARGE SCALE GENOMIC DNA]</scope>
    <source>
        <strain evidence="15">UCRPC4</strain>
    </source>
</reference>
<dbReference type="GO" id="GO:0046872">
    <property type="term" value="F:metal ion binding"/>
    <property type="evidence" value="ECO:0007669"/>
    <property type="project" value="UniProtKB-KW"/>
</dbReference>
<comment type="caution">
    <text evidence="13">Lacks conserved residue(s) required for the propagation of feature annotation.</text>
</comment>
<evidence type="ECO:0000256" key="6">
    <source>
        <dbReference type="ARBA" id="ARBA00022670"/>
    </source>
</evidence>
<evidence type="ECO:0000256" key="11">
    <source>
        <dbReference type="ARBA" id="ARBA00022837"/>
    </source>
</evidence>
<dbReference type="InterPro" id="IPR000209">
    <property type="entry name" value="Peptidase_S8/S53_dom"/>
</dbReference>
<dbReference type="PROSITE" id="PS51695">
    <property type="entry name" value="SEDOLISIN"/>
    <property type="match status" value="1"/>
</dbReference>
<dbReference type="Pfam" id="PF06441">
    <property type="entry name" value="EHN"/>
    <property type="match status" value="1"/>
</dbReference>
<feature type="active site" description="Charge relay system" evidence="13">
    <location>
        <position position="557"/>
    </location>
</feature>
<dbReference type="Pfam" id="PF09286">
    <property type="entry name" value="Pro-kuma_activ"/>
    <property type="match status" value="1"/>
</dbReference>
<dbReference type="CDD" id="cd11377">
    <property type="entry name" value="Pro-peptidase_S53"/>
    <property type="match status" value="1"/>
</dbReference>
<evidence type="ECO:0000259" key="14">
    <source>
        <dbReference type="PROSITE" id="PS51695"/>
    </source>
</evidence>
<comment type="cofactor">
    <cofactor evidence="2">
        <name>Ca(2+)</name>
        <dbReference type="ChEBI" id="CHEBI:29108"/>
    </cofactor>
</comment>
<evidence type="ECO:0000256" key="3">
    <source>
        <dbReference type="ARBA" id="ARBA00002451"/>
    </source>
</evidence>
<dbReference type="PANTHER" id="PTHR14218">
    <property type="entry name" value="PROTEASE S8 TRIPEPTIDYL PEPTIDASE I CLN2"/>
    <property type="match status" value="1"/>
</dbReference>
<evidence type="ECO:0000313" key="16">
    <source>
        <dbReference type="Proteomes" id="UP000053317"/>
    </source>
</evidence>
<dbReference type="InterPro" id="IPR000639">
    <property type="entry name" value="Epox_hydrolase-like"/>
</dbReference>
<dbReference type="InterPro" id="IPR050819">
    <property type="entry name" value="Tripeptidyl-peptidase_I"/>
</dbReference>
<dbReference type="PRINTS" id="PR00412">
    <property type="entry name" value="EPOXHYDRLASE"/>
</dbReference>
<comment type="subcellular location">
    <subcellularLocation>
        <location evidence="4">Secreted</location>
        <location evidence="4">Extracellular space</location>
    </subcellularLocation>
</comment>
<feature type="active site" description="Charge relay system" evidence="13">
    <location>
        <position position="286"/>
    </location>
</feature>
<dbReference type="Proteomes" id="UP000053317">
    <property type="component" value="Unassembled WGS sequence"/>
</dbReference>
<name>A0A0G2EST1_PHACM</name>
<feature type="active site" description="Charge relay system" evidence="13">
    <location>
        <position position="282"/>
    </location>
</feature>
<keyword evidence="10 13" id="KW-0720">Serine protease</keyword>
<keyword evidence="9 13" id="KW-0378">Hydrolase</keyword>
<proteinExistence type="predicted"/>
<dbReference type="Pfam" id="PF00082">
    <property type="entry name" value="Peptidase_S8"/>
    <property type="match status" value="1"/>
</dbReference>
<evidence type="ECO:0000256" key="9">
    <source>
        <dbReference type="ARBA" id="ARBA00022801"/>
    </source>
</evidence>
<evidence type="ECO:0000256" key="10">
    <source>
        <dbReference type="ARBA" id="ARBA00022825"/>
    </source>
</evidence>
<keyword evidence="7" id="KW-0479">Metal-binding</keyword>
<comment type="caution">
    <text evidence="15">The sequence shown here is derived from an EMBL/GenBank/DDBJ whole genome shotgun (WGS) entry which is preliminary data.</text>
</comment>
<dbReference type="Gene3D" id="3.40.50.1820">
    <property type="entry name" value="alpha/beta hydrolase"/>
    <property type="match status" value="1"/>
</dbReference>
<keyword evidence="6 13" id="KW-0645">Protease</keyword>
<dbReference type="InterPro" id="IPR030400">
    <property type="entry name" value="Sedolisin_dom"/>
</dbReference>
<dbReference type="GO" id="GO:0005576">
    <property type="term" value="C:extracellular region"/>
    <property type="evidence" value="ECO:0007669"/>
    <property type="project" value="UniProtKB-SubCell"/>
</dbReference>
<dbReference type="InterPro" id="IPR029058">
    <property type="entry name" value="AB_hydrolase_fold"/>
</dbReference>